<keyword evidence="2" id="KW-0472">Membrane</keyword>
<evidence type="ECO:0000313" key="4">
    <source>
        <dbReference type="EMBL" id="QHC62177.1"/>
    </source>
</evidence>
<feature type="domain" description="Peptidase C51" evidence="3">
    <location>
        <begin position="209"/>
        <end position="338"/>
    </location>
</feature>
<dbReference type="PROSITE" id="PS50911">
    <property type="entry name" value="CHAP"/>
    <property type="match status" value="1"/>
</dbReference>
<organism evidence="4 5">
    <name type="scientific">Rathayibacter festucae</name>
    <dbReference type="NCBI Taxonomy" id="110937"/>
    <lineage>
        <taxon>Bacteria</taxon>
        <taxon>Bacillati</taxon>
        <taxon>Actinomycetota</taxon>
        <taxon>Actinomycetes</taxon>
        <taxon>Micrococcales</taxon>
        <taxon>Microbacteriaceae</taxon>
        <taxon>Rathayibacter</taxon>
    </lineage>
</organism>
<dbReference type="Gene3D" id="3.90.1720.10">
    <property type="entry name" value="endopeptidase domain like (from Nostoc punctiforme)"/>
    <property type="match status" value="1"/>
</dbReference>
<evidence type="ECO:0000313" key="5">
    <source>
        <dbReference type="Proteomes" id="UP000464597"/>
    </source>
</evidence>
<dbReference type="EMBL" id="CP047180">
    <property type="protein sequence ID" value="QHC62177.1"/>
    <property type="molecule type" value="Genomic_DNA"/>
</dbReference>
<evidence type="ECO:0000256" key="2">
    <source>
        <dbReference type="SAM" id="Phobius"/>
    </source>
</evidence>
<keyword evidence="2" id="KW-0812">Transmembrane</keyword>
<dbReference type="InterPro" id="IPR009148">
    <property type="entry name" value="PcsB-like"/>
</dbReference>
<feature type="transmembrane region" description="Helical" evidence="2">
    <location>
        <begin position="77"/>
        <end position="98"/>
    </location>
</feature>
<reference evidence="5" key="1">
    <citation type="submission" date="2019-12" db="EMBL/GenBank/DDBJ databases">
        <title>Complete and draft genome sequences of new strains and members of some known species of the genus Rathayibacter isolated from plants.</title>
        <authorList>
            <person name="Tarlachkov S.V."/>
            <person name="Starodumova I.P."/>
            <person name="Dorofeeva L.V."/>
            <person name="Prisyazhnaya N.V."/>
            <person name="Leyn S."/>
            <person name="Zlamal J."/>
            <person name="Elan M."/>
            <person name="Osterman A.L."/>
            <person name="Nadler S."/>
            <person name="Subbotin S.A."/>
            <person name="Evtushenko L.I."/>
        </authorList>
    </citation>
    <scope>NUCLEOTIDE SEQUENCE [LARGE SCALE GENOMIC DNA]</scope>
    <source>
        <strain evidence="5">VKM Ac-2802</strain>
    </source>
</reference>
<dbReference type="InterPro" id="IPR038765">
    <property type="entry name" value="Papain-like_cys_pep_sf"/>
</dbReference>
<name>A0ABX6GXG1_9MICO</name>
<dbReference type="RefSeq" id="WP_133672112.1">
    <property type="nucleotide sequence ID" value="NZ_CP047180.1"/>
</dbReference>
<evidence type="ECO:0000256" key="1">
    <source>
        <dbReference type="SAM" id="MobiDB-lite"/>
    </source>
</evidence>
<dbReference type="Proteomes" id="UP000464597">
    <property type="component" value="Chromosome"/>
</dbReference>
<evidence type="ECO:0000259" key="3">
    <source>
        <dbReference type="PROSITE" id="PS50911"/>
    </source>
</evidence>
<dbReference type="InterPro" id="IPR007921">
    <property type="entry name" value="CHAP_dom"/>
</dbReference>
<accession>A0ABX6GXG1</accession>
<protein>
    <submittedName>
        <fullName evidence="4">CHAP domain-containing protein</fullName>
    </submittedName>
</protein>
<dbReference type="PRINTS" id="PR01852">
    <property type="entry name" value="SIBAPROTEIN"/>
</dbReference>
<dbReference type="SUPFAM" id="SSF54001">
    <property type="entry name" value="Cysteine proteinases"/>
    <property type="match status" value="1"/>
</dbReference>
<proteinExistence type="predicted"/>
<feature type="region of interest" description="Disordered" evidence="1">
    <location>
        <begin position="182"/>
        <end position="217"/>
    </location>
</feature>
<keyword evidence="5" id="KW-1185">Reference proteome</keyword>
<feature type="compositionally biased region" description="Polar residues" evidence="1">
    <location>
        <begin position="191"/>
        <end position="202"/>
    </location>
</feature>
<dbReference type="Pfam" id="PF05257">
    <property type="entry name" value="CHAP"/>
    <property type="match status" value="1"/>
</dbReference>
<feature type="region of interest" description="Disordered" evidence="1">
    <location>
        <begin position="1"/>
        <end position="50"/>
    </location>
</feature>
<keyword evidence="2" id="KW-1133">Transmembrane helix</keyword>
<gene>
    <name evidence="4" type="ORF">GSU69_05420</name>
</gene>
<sequence>MSDEQVDETAGATRDGSPSEGIHLTRRSRRDAESAAQTQRPTPRTRPVPVAPVAVRTPVLATVAPVRRRRGRVLRTTVSTVAAAAIAGMVAVMALPAYSFDPAPDSQAAIEAAARIQALGNQKLTVASTAVQEQVIRDSFTAPTQAQLDEAAAQARALAAAAEKAAADAAAAAAAAAAEEASGTSSAAASPSRSGGTSSSVTPREEGDDYPWRDALTDDQGGGLSPLRYYYRECVDFVAWRLNRDQGSTGAPFKWTWGNLTPGGGSAYAWAGQWASHGWETSTTPVPGAVAWFNGNHVAYVQSVNGDGTVSLEEYNWGNDHAYHARTIPASSVPLFLYPPS</sequence>